<dbReference type="Proteomes" id="UP001189429">
    <property type="component" value="Unassembled WGS sequence"/>
</dbReference>
<evidence type="ECO:0000313" key="2">
    <source>
        <dbReference type="EMBL" id="CAK0898528.1"/>
    </source>
</evidence>
<evidence type="ECO:0000256" key="1">
    <source>
        <dbReference type="SAM" id="MobiDB-lite"/>
    </source>
</evidence>
<evidence type="ECO:0000313" key="3">
    <source>
        <dbReference type="Proteomes" id="UP001189429"/>
    </source>
</evidence>
<keyword evidence="3" id="KW-1185">Reference proteome</keyword>
<proteinExistence type="predicted"/>
<sequence>MQLDGPVLSTSKASGEGKLQLPVPRWSITPRASRPPRACFPAGPSAARSQAEEGYLRGYWARRPSTLQYGACRRQNCTAADRSMALGVGSMERTWCGEKD</sequence>
<organism evidence="2 3">
    <name type="scientific">Prorocentrum cordatum</name>
    <dbReference type="NCBI Taxonomy" id="2364126"/>
    <lineage>
        <taxon>Eukaryota</taxon>
        <taxon>Sar</taxon>
        <taxon>Alveolata</taxon>
        <taxon>Dinophyceae</taxon>
        <taxon>Prorocentrales</taxon>
        <taxon>Prorocentraceae</taxon>
        <taxon>Prorocentrum</taxon>
    </lineage>
</organism>
<protein>
    <submittedName>
        <fullName evidence="2">Uncharacterized protein</fullName>
    </submittedName>
</protein>
<dbReference type="EMBL" id="CAUYUJ010020487">
    <property type="protein sequence ID" value="CAK0898528.1"/>
    <property type="molecule type" value="Genomic_DNA"/>
</dbReference>
<name>A0ABN9XK29_9DINO</name>
<accession>A0ABN9XK29</accession>
<feature type="region of interest" description="Disordered" evidence="1">
    <location>
        <begin position="1"/>
        <end position="20"/>
    </location>
</feature>
<feature type="non-terminal residue" evidence="2">
    <location>
        <position position="100"/>
    </location>
</feature>
<comment type="caution">
    <text evidence="2">The sequence shown here is derived from an EMBL/GenBank/DDBJ whole genome shotgun (WGS) entry which is preliminary data.</text>
</comment>
<reference evidence="2" key="1">
    <citation type="submission" date="2023-10" db="EMBL/GenBank/DDBJ databases">
        <authorList>
            <person name="Chen Y."/>
            <person name="Shah S."/>
            <person name="Dougan E. K."/>
            <person name="Thang M."/>
            <person name="Chan C."/>
        </authorList>
    </citation>
    <scope>NUCLEOTIDE SEQUENCE [LARGE SCALE GENOMIC DNA]</scope>
</reference>
<gene>
    <name evidence="2" type="ORF">PCOR1329_LOCUS76360</name>
</gene>